<evidence type="ECO:0000313" key="6">
    <source>
        <dbReference type="EMBL" id="KTB46460.1"/>
    </source>
</evidence>
<dbReference type="PROSITE" id="PS50137">
    <property type="entry name" value="DS_RBD"/>
    <property type="match status" value="1"/>
</dbReference>
<dbReference type="PROSITE" id="PS50103">
    <property type="entry name" value="ZF_C3H1"/>
    <property type="match status" value="1"/>
</dbReference>
<feature type="domain" description="C3H1-type" evidence="4">
    <location>
        <begin position="184"/>
        <end position="213"/>
    </location>
</feature>
<evidence type="ECO:0000313" key="7">
    <source>
        <dbReference type="Proteomes" id="UP000054988"/>
    </source>
</evidence>
<sequence length="399" mass="43141">MLSLKNYIDTLAALGGICTIISIAFRTNSPGSTAFTTCSGSLTVLASIMSLLARKSFVCNFVISLMRYVAGAVTVLRYDDIEIGNMRDSQHIQPLFAVRPRLRNVGVVVPSGANSSFTLTVVRRRRPRSTGRMSEPSSRGDHTMDPLLASLSGQTSPSTASPPPSPPVKPPLSPQQDYANPVSPPTREDATHNRQGAGNCKNGDNCRFPHVLPDNPLAAANQYFGDGRHTVPHDSESGDSLLRLIPKPDEVLQFNEHSSPMPSTSTSTAPVNRAVEDEDESRMVHQEASTQNKINASDQARRSKQQPQQPGFPSAQFSFKIHPFEFARYTTLLNNHFRKLGQDPTVLSYAESVQGPSDKAVWTVVCKVNGEARGMGVAGTRAAAKGDAARQAYQAIVGE</sequence>
<dbReference type="SUPFAM" id="SSF54768">
    <property type="entry name" value="dsRNA-binding domain-like"/>
    <property type="match status" value="1"/>
</dbReference>
<evidence type="ECO:0000256" key="2">
    <source>
        <dbReference type="PROSITE-ProRule" id="PRU00723"/>
    </source>
</evidence>
<feature type="domain" description="DRBM" evidence="5">
    <location>
        <begin position="328"/>
        <end position="398"/>
    </location>
</feature>
<evidence type="ECO:0000259" key="5">
    <source>
        <dbReference type="PROSITE" id="PS50137"/>
    </source>
</evidence>
<dbReference type="EMBL" id="LATX01000336">
    <property type="protein sequence ID" value="KTB46460.1"/>
    <property type="molecule type" value="Genomic_DNA"/>
</dbReference>
<dbReference type="GO" id="GO:0003723">
    <property type="term" value="F:RNA binding"/>
    <property type="evidence" value="ECO:0007669"/>
    <property type="project" value="UniProtKB-UniRule"/>
</dbReference>
<dbReference type="Pfam" id="PF00035">
    <property type="entry name" value="dsrm"/>
    <property type="match status" value="1"/>
</dbReference>
<keyword evidence="1" id="KW-0694">RNA-binding</keyword>
<name>A0A0W0GD26_MONRR</name>
<dbReference type="GO" id="GO:0008270">
    <property type="term" value="F:zinc ion binding"/>
    <property type="evidence" value="ECO:0007669"/>
    <property type="project" value="UniProtKB-KW"/>
</dbReference>
<organism evidence="6 7">
    <name type="scientific">Moniliophthora roreri</name>
    <name type="common">Frosty pod rot fungus</name>
    <name type="synonym">Monilia roreri</name>
    <dbReference type="NCBI Taxonomy" id="221103"/>
    <lineage>
        <taxon>Eukaryota</taxon>
        <taxon>Fungi</taxon>
        <taxon>Dikarya</taxon>
        <taxon>Basidiomycota</taxon>
        <taxon>Agaricomycotina</taxon>
        <taxon>Agaricomycetes</taxon>
        <taxon>Agaricomycetidae</taxon>
        <taxon>Agaricales</taxon>
        <taxon>Marasmiineae</taxon>
        <taxon>Marasmiaceae</taxon>
        <taxon>Moniliophthora</taxon>
    </lineage>
</organism>
<keyword evidence="2" id="KW-0863">Zinc-finger</keyword>
<comment type="caution">
    <text evidence="6">The sequence shown here is derived from an EMBL/GenBank/DDBJ whole genome shotgun (WGS) entry which is preliminary data.</text>
</comment>
<gene>
    <name evidence="6" type="ORF">WG66_951</name>
</gene>
<proteinExistence type="predicted"/>
<evidence type="ECO:0000259" key="4">
    <source>
        <dbReference type="PROSITE" id="PS50103"/>
    </source>
</evidence>
<accession>A0A0W0GD26</accession>
<protein>
    <recommendedName>
        <fullName evidence="8">DRBM domain-containing protein</fullName>
    </recommendedName>
</protein>
<evidence type="ECO:0000256" key="3">
    <source>
        <dbReference type="SAM" id="MobiDB-lite"/>
    </source>
</evidence>
<keyword evidence="2" id="KW-0862">Zinc</keyword>
<feature type="zinc finger region" description="C3H1-type" evidence="2">
    <location>
        <begin position="184"/>
        <end position="213"/>
    </location>
</feature>
<reference evidence="6 7" key="1">
    <citation type="submission" date="2015-12" db="EMBL/GenBank/DDBJ databases">
        <title>Draft genome sequence of Moniliophthora roreri, the causal agent of frosty pod rot of cacao.</title>
        <authorList>
            <person name="Aime M.C."/>
            <person name="Diaz-Valderrama J.R."/>
            <person name="Kijpornyongpan T."/>
            <person name="Phillips-Mora W."/>
        </authorList>
    </citation>
    <scope>NUCLEOTIDE SEQUENCE [LARGE SCALE GENOMIC DNA]</scope>
    <source>
        <strain evidence="6 7">MCA 2952</strain>
    </source>
</reference>
<dbReference type="AlphaFoldDB" id="A0A0W0GD26"/>
<feature type="region of interest" description="Disordered" evidence="3">
    <location>
        <begin position="119"/>
        <end position="201"/>
    </location>
</feature>
<dbReference type="InterPro" id="IPR014720">
    <property type="entry name" value="dsRBD_dom"/>
</dbReference>
<feature type="compositionally biased region" description="Low complexity" evidence="3">
    <location>
        <begin position="258"/>
        <end position="270"/>
    </location>
</feature>
<evidence type="ECO:0000256" key="1">
    <source>
        <dbReference type="PROSITE-ProRule" id="PRU00266"/>
    </source>
</evidence>
<keyword evidence="2" id="KW-0479">Metal-binding</keyword>
<dbReference type="Proteomes" id="UP000054988">
    <property type="component" value="Unassembled WGS sequence"/>
</dbReference>
<dbReference type="SMART" id="SM00358">
    <property type="entry name" value="DSRM"/>
    <property type="match status" value="1"/>
</dbReference>
<feature type="compositionally biased region" description="Polar residues" evidence="3">
    <location>
        <begin position="287"/>
        <end position="298"/>
    </location>
</feature>
<dbReference type="Gene3D" id="3.30.160.20">
    <property type="match status" value="1"/>
</dbReference>
<dbReference type="InterPro" id="IPR000571">
    <property type="entry name" value="Znf_CCCH"/>
</dbReference>
<feature type="region of interest" description="Disordered" evidence="3">
    <location>
        <begin position="254"/>
        <end position="315"/>
    </location>
</feature>
<feature type="compositionally biased region" description="Pro residues" evidence="3">
    <location>
        <begin position="160"/>
        <end position="173"/>
    </location>
</feature>
<evidence type="ECO:0008006" key="8">
    <source>
        <dbReference type="Google" id="ProtNLM"/>
    </source>
</evidence>
<feature type="compositionally biased region" description="Polar residues" evidence="3">
    <location>
        <begin position="305"/>
        <end position="315"/>
    </location>
</feature>